<reference evidence="6" key="1">
    <citation type="journal article" date="2012" name="Science">
        <title>The Paleozoic origin of enzymatic lignin decomposition reconstructed from 31 fungal genomes.</title>
        <authorList>
            <person name="Floudas D."/>
            <person name="Binder M."/>
            <person name="Riley R."/>
            <person name="Barry K."/>
            <person name="Blanchette R.A."/>
            <person name="Henrissat B."/>
            <person name="Martinez A.T."/>
            <person name="Otillar R."/>
            <person name="Spatafora J.W."/>
            <person name="Yadav J.S."/>
            <person name="Aerts A."/>
            <person name="Benoit I."/>
            <person name="Boyd A."/>
            <person name="Carlson A."/>
            <person name="Copeland A."/>
            <person name="Coutinho P.M."/>
            <person name="de Vries R.P."/>
            <person name="Ferreira P."/>
            <person name="Findley K."/>
            <person name="Foster B."/>
            <person name="Gaskell J."/>
            <person name="Glotzer D."/>
            <person name="Gorecki P."/>
            <person name="Heitman J."/>
            <person name="Hesse C."/>
            <person name="Hori C."/>
            <person name="Igarashi K."/>
            <person name="Jurgens J.A."/>
            <person name="Kallen N."/>
            <person name="Kersten P."/>
            <person name="Kohler A."/>
            <person name="Kuees U."/>
            <person name="Kumar T.K.A."/>
            <person name="Kuo A."/>
            <person name="LaButti K."/>
            <person name="Larrondo L.F."/>
            <person name="Lindquist E."/>
            <person name="Ling A."/>
            <person name="Lombard V."/>
            <person name="Lucas S."/>
            <person name="Lundell T."/>
            <person name="Martin R."/>
            <person name="McLaughlin D.J."/>
            <person name="Morgenstern I."/>
            <person name="Morin E."/>
            <person name="Murat C."/>
            <person name="Nagy L.G."/>
            <person name="Nolan M."/>
            <person name="Ohm R.A."/>
            <person name="Patyshakuliyeva A."/>
            <person name="Rokas A."/>
            <person name="Ruiz-Duenas F.J."/>
            <person name="Sabat G."/>
            <person name="Salamov A."/>
            <person name="Samejima M."/>
            <person name="Schmutz J."/>
            <person name="Slot J.C."/>
            <person name="St John F."/>
            <person name="Stenlid J."/>
            <person name="Sun H."/>
            <person name="Sun S."/>
            <person name="Syed K."/>
            <person name="Tsang A."/>
            <person name="Wiebenga A."/>
            <person name="Young D."/>
            <person name="Pisabarro A."/>
            <person name="Eastwood D.C."/>
            <person name="Martin F."/>
            <person name="Cullen D."/>
            <person name="Grigoriev I.V."/>
            <person name="Hibbett D.S."/>
        </authorList>
    </citation>
    <scope>NUCLEOTIDE SEQUENCE [LARGE SCALE GENOMIC DNA]</scope>
    <source>
        <strain evidence="6">FP-91666</strain>
    </source>
</reference>
<organism evidence="5 6">
    <name type="scientific">Stereum hirsutum (strain FP-91666)</name>
    <name type="common">White-rot fungus</name>
    <dbReference type="NCBI Taxonomy" id="721885"/>
    <lineage>
        <taxon>Eukaryota</taxon>
        <taxon>Fungi</taxon>
        <taxon>Dikarya</taxon>
        <taxon>Basidiomycota</taxon>
        <taxon>Agaricomycotina</taxon>
        <taxon>Agaricomycetes</taxon>
        <taxon>Russulales</taxon>
        <taxon>Stereaceae</taxon>
        <taxon>Stereum</taxon>
    </lineage>
</organism>
<dbReference type="InterPro" id="IPR013120">
    <property type="entry name" value="FAR_NAD-bd"/>
</dbReference>
<dbReference type="PROSITE" id="PS00455">
    <property type="entry name" value="AMP_BINDING"/>
    <property type="match status" value="1"/>
</dbReference>
<dbReference type="Pfam" id="PF00501">
    <property type="entry name" value="AMP-binding"/>
    <property type="match status" value="1"/>
</dbReference>
<keyword evidence="6" id="KW-1185">Reference proteome</keyword>
<keyword evidence="1" id="KW-0596">Phosphopantetheine</keyword>
<dbReference type="Pfam" id="PF23562">
    <property type="entry name" value="AMP-binding_C_3"/>
    <property type="match status" value="1"/>
</dbReference>
<dbReference type="AlphaFoldDB" id="R7RWN3"/>
<evidence type="ECO:0000259" key="3">
    <source>
        <dbReference type="Pfam" id="PF00501"/>
    </source>
</evidence>
<gene>
    <name evidence="5" type="ORF">STEHIDRAFT_106132</name>
</gene>
<dbReference type="KEGG" id="shs:STEHIDRAFT_106132"/>
<dbReference type="SUPFAM" id="SSF47336">
    <property type="entry name" value="ACP-like"/>
    <property type="match status" value="1"/>
</dbReference>
<evidence type="ECO:0000313" key="6">
    <source>
        <dbReference type="Proteomes" id="UP000053927"/>
    </source>
</evidence>
<dbReference type="OrthoDB" id="429813at2759"/>
<dbReference type="eggNOG" id="KOG1176">
    <property type="taxonomic scope" value="Eukaryota"/>
</dbReference>
<dbReference type="SUPFAM" id="SSF56801">
    <property type="entry name" value="Acetyl-CoA synthetase-like"/>
    <property type="match status" value="1"/>
</dbReference>
<dbReference type="Gene3D" id="1.10.1200.10">
    <property type="entry name" value="ACP-like"/>
    <property type="match status" value="1"/>
</dbReference>
<feature type="domain" description="AMP-dependent synthetase/ligase" evidence="3">
    <location>
        <begin position="38"/>
        <end position="376"/>
    </location>
</feature>
<dbReference type="eggNOG" id="KOG1178">
    <property type="taxonomic scope" value="Eukaryota"/>
</dbReference>
<dbReference type="GeneID" id="18794787"/>
<keyword evidence="2" id="KW-0597">Phosphoprotein</keyword>
<dbReference type="PANTHER" id="PTHR43439">
    <property type="entry name" value="PHENYLACETATE-COENZYME A LIGASE"/>
    <property type="match status" value="1"/>
</dbReference>
<name>R7RWN3_STEHR</name>
<accession>R7RWN3</accession>
<evidence type="ECO:0000256" key="2">
    <source>
        <dbReference type="ARBA" id="ARBA00022553"/>
    </source>
</evidence>
<dbReference type="OMA" id="MENIFEV"/>
<feature type="domain" description="Thioester reductase (TE)" evidence="4">
    <location>
        <begin position="726"/>
        <end position="964"/>
    </location>
</feature>
<dbReference type="SUPFAM" id="SSF51735">
    <property type="entry name" value="NAD(P)-binding Rossmann-fold domains"/>
    <property type="match status" value="1"/>
</dbReference>
<dbReference type="Proteomes" id="UP000053927">
    <property type="component" value="Unassembled WGS sequence"/>
</dbReference>
<dbReference type="RefSeq" id="XP_007311288.1">
    <property type="nucleotide sequence ID" value="XM_007311226.1"/>
</dbReference>
<dbReference type="PANTHER" id="PTHR43439:SF2">
    <property type="entry name" value="ENZYME, PUTATIVE (JCVI)-RELATED"/>
    <property type="match status" value="1"/>
</dbReference>
<proteinExistence type="predicted"/>
<evidence type="ECO:0000313" key="5">
    <source>
        <dbReference type="EMBL" id="EIM79724.1"/>
    </source>
</evidence>
<dbReference type="EMBL" id="JH687402">
    <property type="protein sequence ID" value="EIM79724.1"/>
    <property type="molecule type" value="Genomic_DNA"/>
</dbReference>
<sequence length="1089" mass="119718">MTIEFIIPPHVSRPQGQNSSSFSAPPLDGTLTVPELFEYNALHSPSHPYAVFANEDGTTRTITYAETWRMVKRAARIVQSSCLPFGVEDGPMSTSLGPPIGILANADSVSYALLVIAIMRLGLVPFPISTRNSPEAIAHLLRKTQVVQLFVSPDPAMQMASNVALEILGGDDYRVTVLTMVQFADISDETVDPDGDHGELVELGKLDLDHVACILHSSGSTSFPKPISITNRRFLQIGRAAYFGDVDLCGHVFGVHSLPVFHVMGCVGTIAIASTTGMAIGVFKPSVPPILPTPERLLDVILETKTTVLFCVPSIIEIWAKDPTNIAKLRSLRSVLYAGAPMSKATGDELVRMGIPIHPIYGLTEIVPVSVFVPGTPSTLDDWEYFRFSPQLDIELLPQEGMENIFEVVVVGTPYAEPNVVNAKTSDGRDAYRTSDLVERHPRDPSRWKVFGRTDDQLMLSTGEKTNPIPLEAILLKDPAVAGAVMFGRGRVQNGILVEPKEAFDPRDESRLAEFRNMIWPSIERMNQLAPTHSRLFKEMILISSPDKPFEYTLKGTARRHAVTKAYEPEIENLYEAIASSAQSDVPLPDTWSDENVLSFVRSAVASVVQKALGDDDDLFQQGCDSLQATYIRNIVVNALRQSEAKSYVHGIPNNIVYTHPTISSLAAFVIDFVQEPTDTTEDGVVESKIRTLNSLVEKYGSSFPSRAIDDHSPPSDSSPMAVVLLTGSTGRLGAHVLEQLLKSKHTTKVYALNRGGEAHPKERHVAAFAKWELDISLLDDGRVTFLTMDNTEGRLGLDDELYEEVKGSIIQIIHLAWRLDFNMAVSSFEPLIATVRELIDLSLASPRASPPSIAFSSSMAVYLNHSPTEPLAEIAIDDPKNVIGSGYGESKWVTEQVLIRAMHHTGIQVNVIRVGQLCGSSAHGGWNEKEWVPAMVKWSQTLRAVPDREGTVSWLQMDVAASALLEMSGSEESVLHIVHPKPIEWRFLVDSISSILSLEVIPYAAWVAKMQEYVRTRVDTLESSSKEQLEEIPGLSLLDFFSSLGDEPVLETTKAVQVSSSLNSAERLQASDVEKWINYWKKCGLIKA</sequence>
<dbReference type="Pfam" id="PF07993">
    <property type="entry name" value="NAD_binding_4"/>
    <property type="match status" value="1"/>
</dbReference>
<dbReference type="InterPro" id="IPR042099">
    <property type="entry name" value="ANL_N_sf"/>
</dbReference>
<dbReference type="InterPro" id="IPR020845">
    <property type="entry name" value="AMP-binding_CS"/>
</dbReference>
<protein>
    <submittedName>
        <fullName evidence="5">Acetyl-CoA synthetase-like protein</fullName>
    </submittedName>
</protein>
<dbReference type="InterPro" id="IPR036736">
    <property type="entry name" value="ACP-like_sf"/>
</dbReference>
<dbReference type="InterPro" id="IPR036291">
    <property type="entry name" value="NAD(P)-bd_dom_sf"/>
</dbReference>
<dbReference type="Gene3D" id="3.40.50.12780">
    <property type="entry name" value="N-terminal domain of ligase-like"/>
    <property type="match status" value="1"/>
</dbReference>
<dbReference type="Gene3D" id="3.40.50.720">
    <property type="entry name" value="NAD(P)-binding Rossmann-like Domain"/>
    <property type="match status" value="1"/>
</dbReference>
<dbReference type="InterPro" id="IPR000873">
    <property type="entry name" value="AMP-dep_synth/lig_dom"/>
</dbReference>
<dbReference type="InterPro" id="IPR051414">
    <property type="entry name" value="Adenylate-forming_Reductase"/>
</dbReference>
<evidence type="ECO:0000256" key="1">
    <source>
        <dbReference type="ARBA" id="ARBA00022450"/>
    </source>
</evidence>
<evidence type="ECO:0000259" key="4">
    <source>
        <dbReference type="Pfam" id="PF07993"/>
    </source>
</evidence>